<evidence type="ECO:0000313" key="6">
    <source>
        <dbReference type="EMBL" id="MFM2484064.1"/>
    </source>
</evidence>
<reference evidence="6 7" key="1">
    <citation type="journal article" date="2013" name="Int. J. Syst. Evol. Microbiol.">
        <title>Celerinatantimonas yamalensis sp. nov., a cold-adapted diazotrophic bacterium from a cold permafrost brine.</title>
        <authorList>
            <person name="Shcherbakova V."/>
            <person name="Chuvilskaya N."/>
            <person name="Rivkina E."/>
            <person name="Demidov N."/>
            <person name="Uchaeva V."/>
            <person name="Suetin S."/>
            <person name="Suzina N."/>
            <person name="Gilichinsky D."/>
        </authorList>
    </citation>
    <scope>NUCLEOTIDE SEQUENCE [LARGE SCALE GENOMIC DNA]</scope>
    <source>
        <strain evidence="6 7">C7</strain>
    </source>
</reference>
<protein>
    <recommendedName>
        <fullName evidence="4">Large ribosomal subunit protein bL35</fullName>
    </recommendedName>
</protein>
<dbReference type="GO" id="GO:0005840">
    <property type="term" value="C:ribosome"/>
    <property type="evidence" value="ECO:0007669"/>
    <property type="project" value="UniProtKB-KW"/>
</dbReference>
<dbReference type="InterPro" id="IPR037229">
    <property type="entry name" value="Ribosomal_bL35_sf"/>
</dbReference>
<evidence type="ECO:0000256" key="4">
    <source>
        <dbReference type="HAMAP-Rule" id="MF_00514"/>
    </source>
</evidence>
<dbReference type="SUPFAM" id="SSF143034">
    <property type="entry name" value="L35p-like"/>
    <property type="match status" value="1"/>
</dbReference>
<dbReference type="InterPro" id="IPR018265">
    <property type="entry name" value="Ribosomal_bL35_CS"/>
</dbReference>
<dbReference type="Pfam" id="PF01632">
    <property type="entry name" value="Ribosomal_L35p"/>
    <property type="match status" value="1"/>
</dbReference>
<accession>A0ABW9G3W5</accession>
<dbReference type="InterPro" id="IPR021137">
    <property type="entry name" value="Ribosomal_bL35-like"/>
</dbReference>
<dbReference type="Proteomes" id="UP001629953">
    <property type="component" value="Unassembled WGS sequence"/>
</dbReference>
<dbReference type="PANTHER" id="PTHR33343:SF1">
    <property type="entry name" value="LARGE RIBOSOMAL SUBUNIT PROTEIN BL35M"/>
    <property type="match status" value="1"/>
</dbReference>
<dbReference type="InterPro" id="IPR001706">
    <property type="entry name" value="Ribosomal_bL35"/>
</dbReference>
<evidence type="ECO:0000256" key="5">
    <source>
        <dbReference type="RuleBase" id="RU000568"/>
    </source>
</evidence>
<keyword evidence="7" id="KW-1185">Reference proteome</keyword>
<dbReference type="EMBL" id="JBEQCT010000001">
    <property type="protein sequence ID" value="MFM2484064.1"/>
    <property type="molecule type" value="Genomic_DNA"/>
</dbReference>
<dbReference type="Gene3D" id="4.10.410.60">
    <property type="match status" value="1"/>
</dbReference>
<comment type="similarity">
    <text evidence="1 4 5">Belongs to the bacterial ribosomal protein bL35 family.</text>
</comment>
<evidence type="ECO:0000313" key="7">
    <source>
        <dbReference type="Proteomes" id="UP001629953"/>
    </source>
</evidence>
<evidence type="ECO:0000256" key="3">
    <source>
        <dbReference type="ARBA" id="ARBA00023274"/>
    </source>
</evidence>
<sequence length="65" mass="7290">MPKMKTDRGAAKRFKKTGSGGFKCKQAGLRHILTKRRTKVKRQLRAKSMVAKSDVAAVVRMLPYA</sequence>
<evidence type="ECO:0000256" key="1">
    <source>
        <dbReference type="ARBA" id="ARBA00006598"/>
    </source>
</evidence>
<proteinExistence type="inferred from homology"/>
<gene>
    <name evidence="4 6" type="primary">rpmI</name>
    <name evidence="6" type="ORF">ABUE30_03130</name>
</gene>
<comment type="caution">
    <text evidence="6">The sequence shown here is derived from an EMBL/GenBank/DDBJ whole genome shotgun (WGS) entry which is preliminary data.</text>
</comment>
<dbReference type="PRINTS" id="PR00064">
    <property type="entry name" value="RIBOSOMALL35"/>
</dbReference>
<dbReference type="NCBIfam" id="TIGR00001">
    <property type="entry name" value="rpmI_bact"/>
    <property type="match status" value="1"/>
</dbReference>
<dbReference type="HAMAP" id="MF_00514">
    <property type="entry name" value="Ribosomal_bL35"/>
    <property type="match status" value="1"/>
</dbReference>
<name>A0ABW9G3W5_9GAMM</name>
<keyword evidence="3 4" id="KW-0687">Ribonucleoprotein</keyword>
<keyword evidence="2 4" id="KW-0689">Ribosomal protein</keyword>
<dbReference type="PANTHER" id="PTHR33343">
    <property type="entry name" value="54S RIBOSOMAL PROTEIN BL35M"/>
    <property type="match status" value="1"/>
</dbReference>
<organism evidence="6 7">
    <name type="scientific">Celerinatantimonas yamalensis</name>
    <dbReference type="NCBI Taxonomy" id="559956"/>
    <lineage>
        <taxon>Bacteria</taxon>
        <taxon>Pseudomonadati</taxon>
        <taxon>Pseudomonadota</taxon>
        <taxon>Gammaproteobacteria</taxon>
        <taxon>Celerinatantimonadaceae</taxon>
        <taxon>Celerinatantimonas</taxon>
    </lineage>
</organism>
<dbReference type="RefSeq" id="WP_408622528.1">
    <property type="nucleotide sequence ID" value="NZ_JBEQCT010000001.1"/>
</dbReference>
<evidence type="ECO:0000256" key="2">
    <source>
        <dbReference type="ARBA" id="ARBA00022980"/>
    </source>
</evidence>
<dbReference type="PROSITE" id="PS00936">
    <property type="entry name" value="RIBOSOMAL_L35"/>
    <property type="match status" value="1"/>
</dbReference>